<dbReference type="SUPFAM" id="SSF103481">
    <property type="entry name" value="Multidrug resistance efflux transporter EmrE"/>
    <property type="match status" value="2"/>
</dbReference>
<feature type="domain" description="EamA" evidence="7">
    <location>
        <begin position="160"/>
        <end position="292"/>
    </location>
</feature>
<proteinExistence type="inferred from homology"/>
<feature type="transmembrane region" description="Helical" evidence="6">
    <location>
        <begin position="190"/>
        <end position="209"/>
    </location>
</feature>
<dbReference type="InterPro" id="IPR050638">
    <property type="entry name" value="AA-Vitamin_Transporters"/>
</dbReference>
<comment type="similarity">
    <text evidence="2">Belongs to the EamA transporter family.</text>
</comment>
<feature type="transmembrane region" description="Helical" evidence="6">
    <location>
        <begin position="253"/>
        <end position="271"/>
    </location>
</feature>
<gene>
    <name evidence="8" type="ORF">RR42_s2385</name>
</gene>
<keyword evidence="5 6" id="KW-0472">Membrane</keyword>
<dbReference type="AlphaFoldDB" id="A0A0C4YE37"/>
<evidence type="ECO:0000256" key="5">
    <source>
        <dbReference type="ARBA" id="ARBA00023136"/>
    </source>
</evidence>
<dbReference type="RefSeq" id="WP_043355959.1">
    <property type="nucleotide sequence ID" value="NZ_CP010537.1"/>
</dbReference>
<evidence type="ECO:0000313" key="8">
    <source>
        <dbReference type="EMBL" id="AJG23967.1"/>
    </source>
</evidence>
<feature type="transmembrane region" description="Helical" evidence="6">
    <location>
        <begin position="41"/>
        <end position="64"/>
    </location>
</feature>
<sequence length="311" mass="31889">MPSSRLSVPGSAAWLSSLAFVLIWSTGFIVGRAIVPVAQPSLFLLARFSLAAVLFAAVAVAGAARWPVLREVPRHLLAGALLHGSYLGGGYWAIAHGLAPSAMALLGALQPLLTALLAIPLLGELPSRQGWGGLALGSLGVVLVVAPATLASAPSPVSPWVVLVAVISILSITMGTILQKTSIAAADLRASMAWQNVGGAFVAGALAWLLGESHWQPGMALWSALAWATLVLSGLGTYLLVRIVRRGQAATAASLMFLAPPLAALQAWLLFGDKPGGLQLLGLLVAGIGVWLCQAAQGAGTPRKTRHAAAR</sequence>
<feature type="transmembrane region" description="Helical" evidence="6">
    <location>
        <begin position="134"/>
        <end position="153"/>
    </location>
</feature>
<organism evidence="8 9">
    <name type="scientific">Cupriavidus basilensis</name>
    <dbReference type="NCBI Taxonomy" id="68895"/>
    <lineage>
        <taxon>Bacteria</taxon>
        <taxon>Pseudomonadati</taxon>
        <taxon>Pseudomonadota</taxon>
        <taxon>Betaproteobacteria</taxon>
        <taxon>Burkholderiales</taxon>
        <taxon>Burkholderiaceae</taxon>
        <taxon>Cupriavidus</taxon>
    </lineage>
</organism>
<evidence type="ECO:0000256" key="1">
    <source>
        <dbReference type="ARBA" id="ARBA00004141"/>
    </source>
</evidence>
<dbReference type="InterPro" id="IPR000620">
    <property type="entry name" value="EamA_dom"/>
</dbReference>
<dbReference type="Proteomes" id="UP000031843">
    <property type="component" value="Chromosome secondary"/>
</dbReference>
<feature type="transmembrane region" description="Helical" evidence="6">
    <location>
        <begin position="159"/>
        <end position="178"/>
    </location>
</feature>
<feature type="transmembrane region" description="Helical" evidence="6">
    <location>
        <begin position="101"/>
        <end position="122"/>
    </location>
</feature>
<keyword evidence="9" id="KW-1185">Reference proteome</keyword>
<evidence type="ECO:0000256" key="3">
    <source>
        <dbReference type="ARBA" id="ARBA00022692"/>
    </source>
</evidence>
<dbReference type="PANTHER" id="PTHR32322:SF2">
    <property type="entry name" value="EAMA DOMAIN-CONTAINING PROTEIN"/>
    <property type="match status" value="1"/>
</dbReference>
<evidence type="ECO:0000256" key="6">
    <source>
        <dbReference type="SAM" id="Phobius"/>
    </source>
</evidence>
<dbReference type="OrthoDB" id="9809509at2"/>
<dbReference type="GO" id="GO:0016020">
    <property type="term" value="C:membrane"/>
    <property type="evidence" value="ECO:0007669"/>
    <property type="project" value="UniProtKB-SubCell"/>
</dbReference>
<comment type="subcellular location">
    <subcellularLocation>
        <location evidence="1">Membrane</location>
        <topology evidence="1">Multi-pass membrane protein</topology>
    </subcellularLocation>
</comment>
<feature type="domain" description="EamA" evidence="7">
    <location>
        <begin position="17"/>
        <end position="145"/>
    </location>
</feature>
<dbReference type="KEGG" id="cbw:RR42_s2385"/>
<evidence type="ECO:0000256" key="4">
    <source>
        <dbReference type="ARBA" id="ARBA00022989"/>
    </source>
</evidence>
<name>A0A0C4YE37_9BURK</name>
<feature type="transmembrane region" description="Helical" evidence="6">
    <location>
        <begin position="76"/>
        <end position="95"/>
    </location>
</feature>
<protein>
    <submittedName>
        <fullName evidence="8">Permease of the drug/metabolite transporter (DMT) superfamily</fullName>
    </submittedName>
</protein>
<accession>A0A0C4YE37</accession>
<feature type="transmembrane region" description="Helical" evidence="6">
    <location>
        <begin position="12"/>
        <end position="35"/>
    </location>
</feature>
<keyword evidence="3 6" id="KW-0812">Transmembrane</keyword>
<keyword evidence="4 6" id="KW-1133">Transmembrane helix</keyword>
<dbReference type="InterPro" id="IPR037185">
    <property type="entry name" value="EmrE-like"/>
</dbReference>
<dbReference type="EMBL" id="CP010537">
    <property type="protein sequence ID" value="AJG23967.1"/>
    <property type="molecule type" value="Genomic_DNA"/>
</dbReference>
<feature type="transmembrane region" description="Helical" evidence="6">
    <location>
        <begin position="277"/>
        <end position="296"/>
    </location>
</feature>
<dbReference type="PANTHER" id="PTHR32322">
    <property type="entry name" value="INNER MEMBRANE TRANSPORTER"/>
    <property type="match status" value="1"/>
</dbReference>
<reference evidence="8 9" key="1">
    <citation type="journal article" date="2015" name="Genome Announc.">
        <title>Complete Genome Sequence of Cupriavidus basilensis 4G11, Isolated from the Oak Ridge Field Research Center Site.</title>
        <authorList>
            <person name="Ray J."/>
            <person name="Waters R.J."/>
            <person name="Skerker J.M."/>
            <person name="Kuehl J.V."/>
            <person name="Price M.N."/>
            <person name="Huang J."/>
            <person name="Chakraborty R."/>
            <person name="Arkin A.P."/>
            <person name="Deutschbauer A."/>
        </authorList>
    </citation>
    <scope>NUCLEOTIDE SEQUENCE [LARGE SCALE GENOMIC DNA]</scope>
    <source>
        <strain evidence="8">4G11</strain>
    </source>
</reference>
<evidence type="ECO:0000313" key="9">
    <source>
        <dbReference type="Proteomes" id="UP000031843"/>
    </source>
</evidence>
<dbReference type="STRING" id="68895.RR42_s2385"/>
<feature type="transmembrane region" description="Helical" evidence="6">
    <location>
        <begin position="221"/>
        <end position="241"/>
    </location>
</feature>
<evidence type="ECO:0000256" key="2">
    <source>
        <dbReference type="ARBA" id="ARBA00007362"/>
    </source>
</evidence>
<dbReference type="Pfam" id="PF00892">
    <property type="entry name" value="EamA"/>
    <property type="match status" value="2"/>
</dbReference>
<evidence type="ECO:0000259" key="7">
    <source>
        <dbReference type="Pfam" id="PF00892"/>
    </source>
</evidence>